<dbReference type="CDD" id="cd00229">
    <property type="entry name" value="SGNH_hydrolase"/>
    <property type="match status" value="1"/>
</dbReference>
<dbReference type="InterPro" id="IPR001087">
    <property type="entry name" value="GDSL"/>
</dbReference>
<dbReference type="RefSeq" id="WP_130429259.1">
    <property type="nucleotide sequence ID" value="NZ_CP034841.1"/>
</dbReference>
<sequence>MNSKVKKSIVVIAATLTATISVGTILSFIPTQEKKLKKSSEIKNLQTKNIDDNIPTLPNKNEQKKQIQKPKNFVKLSNRKNATNLILKEQKINYVALGDSITAGFVATLDKDYPGRFENGKVSGISFPAYLAQSFNKINRLGEFSNFGVSSSEFSEWNLILKSNGDVTALNPVEIKIIEARFGKNWPQMYAELSKKLQRANLVTISLGANDFIHTIAKSIGEFPLAEIVKLINSNDANYELIANTISKLFNDLFTNIQQRQLYFINKIKEMAPKANINFIAFPTPLNTILNMVDRYINNYNDNAKFSISTLLLNLINKKIKFVANSQKTFFINPFDHSYWVQNQKMLTPSLFDIHPGAKGYKKMAQDIFIKLISNNRDQEIFEQNGILWDSEYFQSDQDSYLTQIQVDGEFETIKKVFGNNQHDYIIDNDEQTAQLAAHFNNQNYFNRVLDNIGLEEIIFDRLIVNSFETDIYNYLDPQNLLKNFFLRNNKENLNSLKTWFKNTKLVPNLLKNVEQTFWTKDWDGDNLPGAKINKITYLLEAFKSELSDESKIINLIFSLTQTKVFNQNLEEFKTIVAQVLGNISKLDITKNKISSVVNLFYNEQIAKFISKNDFERLISLTLNSQTFKENIAQIIINIIENNQDFAKNKTFSELWQTLISNNKNQQALKNIIDNLFSDLLKSDEFKQILARSVNRIVISFPKYFEGVQPGKLGNLAVDILNIWNDLNDELQISSKISQNLINELSKNTPNNFYFLTFTQNLVNEFSELFNNENIEKTIVKIIKNVSKINFVEYRETIQIILSNIIKNIDTDSDQFNDILNKIYEIFNLESQNYLSKNDFKSLTQKLIKDESFHNLLNALIFDLTTLDTALLERSETFLDLIKLLFKDLRNLQSLSPALNLIKKTLNYPEFNALFESLKQTYLTNSNADINLVKNLIVEFIDDENLRNLGVNFVQNSLLKNSSSVNKIKDSNYLIKLWLQNNENKEFVFNNAKQLIKKLFKSESFIELVSVLSQNELNKDVQLSEKLTLNEIKTLLNDLSNLTENNEVWNLILQHIVDELATNGTNINILNLSKNVFSVLFENENILNLIKLADSINFLTKNKEVIKKIVFNLTKKTTLVNYLNEKIYNSLPQEFKDLINETDFKQVLNKILTNKKTVQIIDTFVESLHKIPSKNIQSSTNIFDLIKEFIIQVKQTNLFENSTQLLGEIIEYPELNRLLDYVKTLLPNSMNKIELNSLVSLIKNVILYPELKNLIFTFLTQGLLTNDLNSNFDIIELTKNWLLNSQTKNETRQNLQASVTKLIKDQNFIDIISHLAYEYLENNNLTNNLSLEQTKIFVQHLFSDINTLETQIPIIETATQKLIEEFTEYGSSFDYQRWINNTWNSIFNNEQKNNLIVKLSKVILGSNTLKQSKDYLSTLITNLLISSNTNKTIAQAIYQSIPNTEFISNNREQFINLTIKSLQNEELNQLIKVILMNVDEIGSNEIANLNSFLDVVKLLINKFVANNTISNWISLISTISTDQQIIEFLEQNKNNFPPILQNLNFNELAYVLNKTLNNNSFSDIIKNLRDSILTNADNLNKITDINEFVKTWLNNQNNENLKNNIEVLIKNLLDDEQTLNVISSLIYAQLQLNPQLSNNINFDEFKLLVQSLITNLNSYDDENHLFSQIIDVLLNNLANNGVEINIIEILTSSFTSFFENGDKLQNYFNFIKNILKNNVAGKNKNIIKQILKNLLLTNANNNFFIDLIYQPISVEYSNLINKQELITISNLIANDSNFEEFINEFVDNISQLNENELNNSVSIFDLMNKIVNKSNNDSLLNSLISLIKSIIKSSEIDPIINNIKSNWARNFNTLENTTIKNLLINTLDNENFKFIFFDFIKHSLLNSTNSLDTFTQPKLLIQNWLDSEQKITQISSKFNNFIEQLLKNNDFKQLASKLLTSWLNHYQNNVTLEQSLNFIETILASFNLINDNSHISQALTEHFLTHLTKNKIKVQPLELIKELASIFENDNTNTLNRVVVKIFKNNQISAHREIVKAIIKSSFKTISNNDIAKNIYTAFSPLIGEYISENNFANLLVNISNNDKLDAFVNALVNDLANVDVSNLEENATLFDIAKSIFKNIENYSSFTPLLAYISEIIASNELDKTYEVLLAKLPTEFTGIAVSDFKSFLQFILKNDEIQDLIKSLIKNGLFADSIDKNSIKNINEVIKQWLSEQSNKTNIQQNLKSLILKITKEDSFINMISRVLFNTMLNNSPLAQNIDFEQIKNLTTALLTNLELWDNNTDFINKILTILIENIAQNGLKLNYQNVLNQITNSIFDLQNIENSLINLVKTTSQLNIITEHKEVLKTLISNIIKYLPNKLNVAKSIYDSLPQRILDSIQGQISAQNFENVINDTLKNSANEINELLATFLDLSENNQQIANINSFAQLINILLNNKDNRLKISNYIEAIFTNLLAHQDMFEFLNTLWKQNLIKYDVDVENPANIKFVQDLFKELPTLIKQLKLVPKIIDGIYNSSQNDVSTEQMLQKMLSEILKSLNLSDYSILKIILQSNTLINNKEILKIDILKIVEKITSDDNLIENFVNDFNLLQPLINLGIEHQEALSTFKETLKSSELKSVLDTFLNEIFDNNTQYAQLDNWSSAIAKFFNSTNAQNLKTPLKNWIKNLFTNHEKIGLALGKFLAKTMQENGITIPQDEVIKVAKFIQEFTRESAKTQIVDDVVEEVFNTLKSIANKQPSEIPQLLQKAFTKGALKFISSDDGTIMLGKIFEKKDIFKQILNGINSKSYVDFINLIFKYSPRSFSEGIYGIMFAPKNQSSSVKFNASSGIGGIIRGELSSFIKIFIQPFVKQYYEDLSKTNAYTSINDMKQNSQAFQAMWRFYAFISRILYENTPSGLFWNATNLTTEAYIMNAYTAAINEEAPKYWNNNLKTKYISHPDWIGLDRNGKAINYFVSGLQELTYGFSKYHSRDNGLRDYFYGRDYTLAYIYWGNNNDQKYNNGKKKRETLLNDMIIGYQPVDTK</sequence>
<evidence type="ECO:0000313" key="2">
    <source>
        <dbReference type="Proteomes" id="UP000289326"/>
    </source>
</evidence>
<dbReference type="GO" id="GO:0016788">
    <property type="term" value="F:hydrolase activity, acting on ester bonds"/>
    <property type="evidence" value="ECO:0007669"/>
    <property type="project" value="InterPro"/>
</dbReference>
<reference evidence="1 2" key="1">
    <citation type="submission" date="2019-01" db="EMBL/GenBank/DDBJ databases">
        <title>Complete sequence and annotation of the Mycoplasma phocirhinis strain 852T genome.</title>
        <authorList>
            <person name="Frasca S.Jr."/>
            <person name="Kutish G.F."/>
            <person name="Castellanos Gell J."/>
            <person name="Michaels D.L."/>
            <person name="Brown D.R."/>
        </authorList>
    </citation>
    <scope>NUCLEOTIDE SEQUENCE [LARGE SCALE GENOMIC DNA]</scope>
    <source>
        <strain evidence="1 2">852</strain>
    </source>
</reference>
<dbReference type="KEGG" id="mphi:EG856_00865"/>
<keyword evidence="2" id="KW-1185">Reference proteome</keyword>
<dbReference type="OrthoDB" id="399880at2"/>
<name>A0A4P6MRM4_9BACT</name>
<dbReference type="InterPro" id="IPR036514">
    <property type="entry name" value="SGNH_hydro_sf"/>
</dbReference>
<organism evidence="1 2">
    <name type="scientific">Mycoplasmopsis phocirhinis</name>
    <dbReference type="NCBI Taxonomy" id="142650"/>
    <lineage>
        <taxon>Bacteria</taxon>
        <taxon>Bacillati</taxon>
        <taxon>Mycoplasmatota</taxon>
        <taxon>Mycoplasmoidales</taxon>
        <taxon>Metamycoplasmataceae</taxon>
        <taxon>Mycoplasmopsis</taxon>
    </lineage>
</organism>
<dbReference type="Pfam" id="PF00657">
    <property type="entry name" value="Lipase_GDSL"/>
    <property type="match status" value="1"/>
</dbReference>
<dbReference type="EMBL" id="CP034841">
    <property type="protein sequence ID" value="QBF34481.1"/>
    <property type="molecule type" value="Genomic_DNA"/>
</dbReference>
<dbReference type="SUPFAM" id="SSF52266">
    <property type="entry name" value="SGNH hydrolase"/>
    <property type="match status" value="1"/>
</dbReference>
<accession>A0A4P6MRM4</accession>
<gene>
    <name evidence="1" type="ORF">EG856_00865</name>
</gene>
<proteinExistence type="predicted"/>
<evidence type="ECO:0000313" key="1">
    <source>
        <dbReference type="EMBL" id="QBF34481.1"/>
    </source>
</evidence>
<keyword evidence="1" id="KW-0378">Hydrolase</keyword>
<dbReference type="Gene3D" id="3.40.50.1110">
    <property type="entry name" value="SGNH hydrolase"/>
    <property type="match status" value="1"/>
</dbReference>
<dbReference type="Proteomes" id="UP000289326">
    <property type="component" value="Chromosome"/>
</dbReference>
<protein>
    <submittedName>
        <fullName evidence="1">SGNH/GDSL hydrolase family protein</fullName>
    </submittedName>
</protein>